<protein>
    <submittedName>
        <fullName evidence="2">Predicted small integral membrane protein (DUF2165)</fullName>
    </submittedName>
</protein>
<evidence type="ECO:0000313" key="3">
    <source>
        <dbReference type="Proteomes" id="UP000215126"/>
    </source>
</evidence>
<feature type="transmembrane region" description="Helical" evidence="1">
    <location>
        <begin position="147"/>
        <end position="163"/>
    </location>
</feature>
<dbReference type="Proteomes" id="UP000215126">
    <property type="component" value="Chromosome 1"/>
</dbReference>
<reference evidence="2 3" key="1">
    <citation type="submission" date="2017-06" db="EMBL/GenBank/DDBJ databases">
        <authorList>
            <consortium name="Pathogen Informatics"/>
        </authorList>
    </citation>
    <scope>NUCLEOTIDE SEQUENCE [LARGE SCALE GENOMIC DNA]</scope>
    <source>
        <strain evidence="2 3">NCTC13161</strain>
    </source>
</reference>
<dbReference type="EMBL" id="LT906435">
    <property type="protein sequence ID" value="SNU84942.1"/>
    <property type="molecule type" value="Genomic_DNA"/>
</dbReference>
<keyword evidence="1" id="KW-1133">Transmembrane helix</keyword>
<sequence length="165" mass="17134">MPGAVDTFDALVIFKLVLVTGLTLWSAIAALNNVVAFGASAGAIGRTLSMAPLREAPAIDIPLLRRAMHAKGWATLALLTLIALQVIAAVCLGWGGIQLAAALGGGAKATAIAWATLGLSALSAAWLMMMIGGLWFGYWIRQEGLQLTHMMLLTLTIAAAAVLRL</sequence>
<dbReference type="RefSeq" id="WP_039398182.1">
    <property type="nucleotide sequence ID" value="NZ_CABPRX010000002.1"/>
</dbReference>
<dbReference type="GeneID" id="88094873"/>
<dbReference type="Pfam" id="PF09933">
    <property type="entry name" value="DUF2165"/>
    <property type="match status" value="1"/>
</dbReference>
<keyword evidence="3" id="KW-1185">Reference proteome</keyword>
<dbReference type="OrthoDB" id="4230235at2"/>
<feature type="transmembrane region" description="Helical" evidence="1">
    <location>
        <begin position="73"/>
        <end position="97"/>
    </location>
</feature>
<accession>A0A239SIA6</accession>
<evidence type="ECO:0000256" key="1">
    <source>
        <dbReference type="SAM" id="Phobius"/>
    </source>
</evidence>
<gene>
    <name evidence="2" type="ORF">SAMEA4530655_02229</name>
</gene>
<dbReference type="KEGG" id="pspu:NA29_15365"/>
<feature type="transmembrane region" description="Helical" evidence="1">
    <location>
        <begin position="117"/>
        <end position="140"/>
    </location>
</feature>
<evidence type="ECO:0000313" key="2">
    <source>
        <dbReference type="EMBL" id="SNU84942.1"/>
    </source>
</evidence>
<dbReference type="AlphaFoldDB" id="A0A239SIA6"/>
<keyword evidence="1" id="KW-0472">Membrane</keyword>
<dbReference type="InterPro" id="IPR018681">
    <property type="entry name" value="DUF2165_transmembrane"/>
</dbReference>
<name>A0A239SIA6_9BURK</name>
<feature type="transmembrane region" description="Helical" evidence="1">
    <location>
        <begin position="12"/>
        <end position="44"/>
    </location>
</feature>
<organism evidence="2 3">
    <name type="scientific">Pandoraea sputorum</name>
    <dbReference type="NCBI Taxonomy" id="93222"/>
    <lineage>
        <taxon>Bacteria</taxon>
        <taxon>Pseudomonadati</taxon>
        <taxon>Pseudomonadota</taxon>
        <taxon>Betaproteobacteria</taxon>
        <taxon>Burkholderiales</taxon>
        <taxon>Burkholderiaceae</taxon>
        <taxon>Pandoraea</taxon>
    </lineage>
</organism>
<proteinExistence type="predicted"/>
<keyword evidence="1" id="KW-0812">Transmembrane</keyword>